<dbReference type="RefSeq" id="WP_016874782.1">
    <property type="nucleotide sequence ID" value="NZ_AJLN01000114.1"/>
</dbReference>
<accession>A0A3S0ZUX3</accession>
<comment type="caution">
    <text evidence="1">The sequence shown here is derived from an EMBL/GenBank/DDBJ whole genome shotgun (WGS) entry which is preliminary data.</text>
</comment>
<dbReference type="STRING" id="211165.GCA_000317285_04659"/>
<dbReference type="Pfam" id="PF12441">
    <property type="entry name" value="CopG_antitoxin"/>
    <property type="match status" value="1"/>
</dbReference>
<reference evidence="1 2" key="1">
    <citation type="journal article" date="2019" name="Genome Biol. Evol.">
        <title>Day and night: Metabolic profiles and evolutionary relationships of six axenic non-marine cyanobacteria.</title>
        <authorList>
            <person name="Will S.E."/>
            <person name="Henke P."/>
            <person name="Boedeker C."/>
            <person name="Huang S."/>
            <person name="Brinkmann H."/>
            <person name="Rohde M."/>
            <person name="Jarek M."/>
            <person name="Friedl T."/>
            <person name="Seufert S."/>
            <person name="Schumacher M."/>
            <person name="Overmann J."/>
            <person name="Neumann-Schaal M."/>
            <person name="Petersen J."/>
        </authorList>
    </citation>
    <scope>NUCLEOTIDE SEQUENCE [LARGE SCALE GENOMIC DNA]</scope>
    <source>
        <strain evidence="1 2">PCC 6912</strain>
    </source>
</reference>
<dbReference type="OrthoDB" id="9899781at2"/>
<gene>
    <name evidence="1" type="ORF">PCC6912_60760</name>
</gene>
<dbReference type="Proteomes" id="UP000268857">
    <property type="component" value="Unassembled WGS sequence"/>
</dbReference>
<evidence type="ECO:0000313" key="2">
    <source>
        <dbReference type="Proteomes" id="UP000268857"/>
    </source>
</evidence>
<organism evidence="1 2">
    <name type="scientific">Chlorogloeopsis fritschii PCC 6912</name>
    <dbReference type="NCBI Taxonomy" id="211165"/>
    <lineage>
        <taxon>Bacteria</taxon>
        <taxon>Bacillati</taxon>
        <taxon>Cyanobacteriota</taxon>
        <taxon>Cyanophyceae</taxon>
        <taxon>Nostocales</taxon>
        <taxon>Chlorogloeopsidaceae</taxon>
        <taxon>Chlorogloeopsis</taxon>
    </lineage>
</organism>
<dbReference type="EMBL" id="RSCJ01000042">
    <property type="protein sequence ID" value="RUR72805.1"/>
    <property type="molecule type" value="Genomic_DNA"/>
</dbReference>
<protein>
    <submittedName>
        <fullName evidence="1">Uncharacterized protein</fullName>
    </submittedName>
</protein>
<dbReference type="AlphaFoldDB" id="A0A3S0ZUX3"/>
<proteinExistence type="predicted"/>
<sequence length="91" mass="10512">MAENKSKKLPQFNSNQELVEFFDTHDLGEYEGELPEAHFDVDIKRSHYLVSIDRDLMSKLLEVAKEQQISVEMLVDSWLKEKLIKATSSAV</sequence>
<name>A0A3S0ZUX3_CHLFR</name>
<keyword evidence="2" id="KW-1185">Reference proteome</keyword>
<evidence type="ECO:0000313" key="1">
    <source>
        <dbReference type="EMBL" id="RUR72805.1"/>
    </source>
</evidence>
<dbReference type="InterPro" id="IPR022148">
    <property type="entry name" value="CopG_antitoxin"/>
</dbReference>